<sequence>MTKLDTSSLYDDLKENFSSYLPLHVQRLHQLDSEKERLKRLGDIVTASDMVLSQIDQTALAVYLTLKTDPRPDAATIKSDMEKQKCSLLDALCRKGCALADLVLLPAPPQDGAGGAGDGGRAKALTDTFWELQKWVELTDSKVLTFSYKHALVNKMYGRALKFASKIVEDKPSRENMKNCIQVMRSLGWMHCATFTENWLPIMYPADYTPF</sequence>
<name>A0A8C7KIW0_ONCKI</name>
<dbReference type="Gene3D" id="1.25.40.710">
    <property type="match status" value="1"/>
</dbReference>
<dbReference type="AlphaFoldDB" id="A0A8C7KIW0"/>
<evidence type="ECO:0000313" key="2">
    <source>
        <dbReference type="Proteomes" id="UP000694557"/>
    </source>
</evidence>
<proteinExistence type="predicted"/>
<organism evidence="1 2">
    <name type="scientific">Oncorhynchus kisutch</name>
    <name type="common">Coho salmon</name>
    <name type="synonym">Salmo kisutch</name>
    <dbReference type="NCBI Taxonomy" id="8019"/>
    <lineage>
        <taxon>Eukaryota</taxon>
        <taxon>Metazoa</taxon>
        <taxon>Chordata</taxon>
        <taxon>Craniata</taxon>
        <taxon>Vertebrata</taxon>
        <taxon>Euteleostomi</taxon>
        <taxon>Actinopterygii</taxon>
        <taxon>Neopterygii</taxon>
        <taxon>Teleostei</taxon>
        <taxon>Protacanthopterygii</taxon>
        <taxon>Salmoniformes</taxon>
        <taxon>Salmonidae</taxon>
        <taxon>Salmoninae</taxon>
        <taxon>Oncorhynchus</taxon>
    </lineage>
</organism>
<evidence type="ECO:0000313" key="1">
    <source>
        <dbReference type="Ensembl" id="ENSOKIP00005103695.1"/>
    </source>
</evidence>
<dbReference type="InterPro" id="IPR046939">
    <property type="entry name" value="TPPII_C_sf"/>
</dbReference>
<dbReference type="Ensembl" id="ENSOKIT00005111153.1">
    <property type="protein sequence ID" value="ENSOKIP00005103695.1"/>
    <property type="gene ID" value="ENSOKIG00005045643.1"/>
</dbReference>
<reference evidence="1" key="2">
    <citation type="submission" date="2025-09" db="UniProtKB">
        <authorList>
            <consortium name="Ensembl"/>
        </authorList>
    </citation>
    <scope>IDENTIFICATION</scope>
</reference>
<reference evidence="1" key="1">
    <citation type="submission" date="2025-08" db="UniProtKB">
        <authorList>
            <consortium name="Ensembl"/>
        </authorList>
    </citation>
    <scope>IDENTIFICATION</scope>
</reference>
<dbReference type="FunFam" id="1.25.40.710:FF:000001">
    <property type="entry name" value="Tripeptidyl peptidase 2"/>
    <property type="match status" value="1"/>
</dbReference>
<keyword evidence="2" id="KW-1185">Reference proteome</keyword>
<dbReference type="GeneTree" id="ENSGT00990000208943"/>
<dbReference type="Proteomes" id="UP000694557">
    <property type="component" value="Unassembled WGS sequence"/>
</dbReference>
<protein>
    <submittedName>
        <fullName evidence="1">Uncharacterized protein</fullName>
    </submittedName>
</protein>
<accession>A0A8C7KIW0</accession>